<dbReference type="PRINTS" id="PR01996">
    <property type="entry name" value="MTP1FAMILY"/>
</dbReference>
<evidence type="ECO:0000313" key="2">
    <source>
        <dbReference type="Proteomes" id="UP000765160"/>
    </source>
</evidence>
<dbReference type="RefSeq" id="WP_168046325.1">
    <property type="nucleotide sequence ID" value="NZ_JAATJR010000001.1"/>
</dbReference>
<dbReference type="InterPro" id="IPR011855">
    <property type="entry name" value="Phgtail_TP901_1"/>
</dbReference>
<name>A0ABX1ETB9_9PROT</name>
<evidence type="ECO:0008006" key="3">
    <source>
        <dbReference type="Google" id="ProtNLM"/>
    </source>
</evidence>
<sequence length="139" mass="14187">MPTTAYKGRDGKVLISTNGGSTFVEIPGVRTTGMSGDNGPVDITNVSSAGWRELLTDAGVASIDVSIDGIVSTGTAFAALVAHMTGKTSGYFRVSFGNGGQMTGLFTVQNWTVTGAYNDAQTFQASLQSIGAPTIVAAT</sequence>
<dbReference type="Proteomes" id="UP000765160">
    <property type="component" value="Unassembled WGS sequence"/>
</dbReference>
<evidence type="ECO:0000313" key="1">
    <source>
        <dbReference type="EMBL" id="NKE43383.1"/>
    </source>
</evidence>
<dbReference type="Pfam" id="PF06199">
    <property type="entry name" value="Phage_tail_2"/>
    <property type="match status" value="1"/>
</dbReference>
<reference evidence="1 2" key="1">
    <citation type="submission" date="2020-03" db="EMBL/GenBank/DDBJ databases">
        <title>Roseomonas selenitidurans sp. nov. isolated from soil.</title>
        <authorList>
            <person name="Liu H."/>
        </authorList>
    </citation>
    <scope>NUCLEOTIDE SEQUENCE [LARGE SCALE GENOMIC DNA]</scope>
    <source>
        <strain evidence="1 2">JCM 15073</strain>
    </source>
</reference>
<organism evidence="1 2">
    <name type="scientific">Falsiroseomonas frigidaquae</name>
    <dbReference type="NCBI Taxonomy" id="487318"/>
    <lineage>
        <taxon>Bacteria</taxon>
        <taxon>Pseudomonadati</taxon>
        <taxon>Pseudomonadota</taxon>
        <taxon>Alphaproteobacteria</taxon>
        <taxon>Acetobacterales</taxon>
        <taxon>Roseomonadaceae</taxon>
        <taxon>Falsiroseomonas</taxon>
    </lineage>
</organism>
<protein>
    <recommendedName>
        <fullName evidence="3">Phage tail tube protein</fullName>
    </recommendedName>
</protein>
<proteinExistence type="predicted"/>
<dbReference type="NCBIfam" id="NF047353">
    <property type="entry name" value="tube_lmo2291"/>
    <property type="match status" value="1"/>
</dbReference>
<dbReference type="EMBL" id="JAAVTX010000001">
    <property type="protein sequence ID" value="NKE43383.1"/>
    <property type="molecule type" value="Genomic_DNA"/>
</dbReference>
<gene>
    <name evidence="1" type="ORF">HB662_01235</name>
</gene>
<accession>A0ABX1ETB9</accession>
<comment type="caution">
    <text evidence="1">The sequence shown here is derived from an EMBL/GenBank/DDBJ whole genome shotgun (WGS) entry which is preliminary data.</text>
</comment>
<keyword evidence="2" id="KW-1185">Reference proteome</keyword>
<dbReference type="InterPro" id="IPR022344">
    <property type="entry name" value="GTA_major-tail"/>
</dbReference>